<dbReference type="WBParaSite" id="TCNE_0001071501-mRNA-1">
    <property type="protein sequence ID" value="TCNE_0001071501-mRNA-1"/>
    <property type="gene ID" value="TCNE_0001071501"/>
</dbReference>
<accession>A0A183UQE5</accession>
<keyword evidence="2" id="KW-1185">Reference proteome</keyword>
<name>A0A183UQE5_TOXCA</name>
<evidence type="ECO:0000313" key="1">
    <source>
        <dbReference type="EMBL" id="VDM42036.1"/>
    </source>
</evidence>
<protein>
    <submittedName>
        <fullName evidence="1 3">Uncharacterized protein</fullName>
    </submittedName>
</protein>
<organism evidence="2 3">
    <name type="scientific">Toxocara canis</name>
    <name type="common">Canine roundworm</name>
    <dbReference type="NCBI Taxonomy" id="6265"/>
    <lineage>
        <taxon>Eukaryota</taxon>
        <taxon>Metazoa</taxon>
        <taxon>Ecdysozoa</taxon>
        <taxon>Nematoda</taxon>
        <taxon>Chromadorea</taxon>
        <taxon>Rhabditida</taxon>
        <taxon>Spirurina</taxon>
        <taxon>Ascaridomorpha</taxon>
        <taxon>Ascaridoidea</taxon>
        <taxon>Toxocaridae</taxon>
        <taxon>Toxocara</taxon>
    </lineage>
</organism>
<proteinExistence type="predicted"/>
<evidence type="ECO:0000313" key="3">
    <source>
        <dbReference type="WBParaSite" id="TCNE_0001071501-mRNA-1"/>
    </source>
</evidence>
<sequence length="89" mass="10594">MLTKRRRSQRKAFKTYAQVLTTARRSERIRDTESEKASASARANVLVIWGRDEEVWISCDFTWIVEFLTEILVEAHKTDCRRKRGHKRL</sequence>
<evidence type="ECO:0000313" key="2">
    <source>
        <dbReference type="Proteomes" id="UP000050794"/>
    </source>
</evidence>
<dbReference type="AlphaFoldDB" id="A0A183UQE5"/>
<gene>
    <name evidence="1" type="ORF">TCNE_LOCUS10715</name>
</gene>
<reference evidence="1 2" key="2">
    <citation type="submission" date="2018-11" db="EMBL/GenBank/DDBJ databases">
        <authorList>
            <consortium name="Pathogen Informatics"/>
        </authorList>
    </citation>
    <scope>NUCLEOTIDE SEQUENCE [LARGE SCALE GENOMIC DNA]</scope>
</reference>
<reference evidence="3" key="1">
    <citation type="submission" date="2016-06" db="UniProtKB">
        <authorList>
            <consortium name="WormBaseParasite"/>
        </authorList>
    </citation>
    <scope>IDENTIFICATION</scope>
</reference>
<dbReference type="EMBL" id="UYWY01020593">
    <property type="protein sequence ID" value="VDM42036.1"/>
    <property type="molecule type" value="Genomic_DNA"/>
</dbReference>
<dbReference type="Proteomes" id="UP000050794">
    <property type="component" value="Unassembled WGS sequence"/>
</dbReference>